<accession>A0A0C3A7M6</accession>
<evidence type="ECO:0000313" key="2">
    <source>
        <dbReference type="EMBL" id="KIM60867.1"/>
    </source>
</evidence>
<protein>
    <submittedName>
        <fullName evidence="2">Uncharacterized protein</fullName>
    </submittedName>
</protein>
<keyword evidence="1" id="KW-0732">Signal</keyword>
<proteinExistence type="predicted"/>
<evidence type="ECO:0000313" key="3">
    <source>
        <dbReference type="Proteomes" id="UP000053989"/>
    </source>
</evidence>
<dbReference type="HOGENOM" id="CLU_2470420_0_0_1"/>
<organism evidence="2 3">
    <name type="scientific">Scleroderma citrinum Foug A</name>
    <dbReference type="NCBI Taxonomy" id="1036808"/>
    <lineage>
        <taxon>Eukaryota</taxon>
        <taxon>Fungi</taxon>
        <taxon>Dikarya</taxon>
        <taxon>Basidiomycota</taxon>
        <taxon>Agaricomycotina</taxon>
        <taxon>Agaricomycetes</taxon>
        <taxon>Agaricomycetidae</taxon>
        <taxon>Boletales</taxon>
        <taxon>Sclerodermatineae</taxon>
        <taxon>Sclerodermataceae</taxon>
        <taxon>Scleroderma</taxon>
    </lineage>
</organism>
<dbReference type="InParanoid" id="A0A0C3A7M6"/>
<dbReference type="EMBL" id="KN822057">
    <property type="protein sequence ID" value="KIM60867.1"/>
    <property type="molecule type" value="Genomic_DNA"/>
</dbReference>
<gene>
    <name evidence="2" type="ORF">SCLCIDRAFT_923060</name>
</gene>
<sequence>MGHRGCRLGNVLWSIPLLSTPPVQAYVRHYLDRTVPWMRGIILRLVLFAISDYGMSRQEPPECKCGKLGIMLSPGTHPACWAFYSPLN</sequence>
<feature type="signal peptide" evidence="1">
    <location>
        <begin position="1"/>
        <end position="25"/>
    </location>
</feature>
<dbReference type="Proteomes" id="UP000053989">
    <property type="component" value="Unassembled WGS sequence"/>
</dbReference>
<keyword evidence="3" id="KW-1185">Reference proteome</keyword>
<reference evidence="3" key="2">
    <citation type="submission" date="2015-01" db="EMBL/GenBank/DDBJ databases">
        <title>Evolutionary Origins and Diversification of the Mycorrhizal Mutualists.</title>
        <authorList>
            <consortium name="DOE Joint Genome Institute"/>
            <consortium name="Mycorrhizal Genomics Consortium"/>
            <person name="Kohler A."/>
            <person name="Kuo A."/>
            <person name="Nagy L.G."/>
            <person name="Floudas D."/>
            <person name="Copeland A."/>
            <person name="Barry K.W."/>
            <person name="Cichocki N."/>
            <person name="Veneault-Fourrey C."/>
            <person name="LaButti K."/>
            <person name="Lindquist E.A."/>
            <person name="Lipzen A."/>
            <person name="Lundell T."/>
            <person name="Morin E."/>
            <person name="Murat C."/>
            <person name="Riley R."/>
            <person name="Ohm R."/>
            <person name="Sun H."/>
            <person name="Tunlid A."/>
            <person name="Henrissat B."/>
            <person name="Grigoriev I.V."/>
            <person name="Hibbett D.S."/>
            <person name="Martin F."/>
        </authorList>
    </citation>
    <scope>NUCLEOTIDE SEQUENCE [LARGE SCALE GENOMIC DNA]</scope>
    <source>
        <strain evidence="3">Foug A</strain>
    </source>
</reference>
<dbReference type="AlphaFoldDB" id="A0A0C3A7M6"/>
<feature type="chain" id="PRO_5002160693" evidence="1">
    <location>
        <begin position="26"/>
        <end position="88"/>
    </location>
</feature>
<evidence type="ECO:0000256" key="1">
    <source>
        <dbReference type="SAM" id="SignalP"/>
    </source>
</evidence>
<reference evidence="2 3" key="1">
    <citation type="submission" date="2014-04" db="EMBL/GenBank/DDBJ databases">
        <authorList>
            <consortium name="DOE Joint Genome Institute"/>
            <person name="Kuo A."/>
            <person name="Kohler A."/>
            <person name="Nagy L.G."/>
            <person name="Floudas D."/>
            <person name="Copeland A."/>
            <person name="Barry K.W."/>
            <person name="Cichocki N."/>
            <person name="Veneault-Fourrey C."/>
            <person name="LaButti K."/>
            <person name="Lindquist E.A."/>
            <person name="Lipzen A."/>
            <person name="Lundell T."/>
            <person name="Morin E."/>
            <person name="Murat C."/>
            <person name="Sun H."/>
            <person name="Tunlid A."/>
            <person name="Henrissat B."/>
            <person name="Grigoriev I.V."/>
            <person name="Hibbett D.S."/>
            <person name="Martin F."/>
            <person name="Nordberg H.P."/>
            <person name="Cantor M.N."/>
            <person name="Hua S.X."/>
        </authorList>
    </citation>
    <scope>NUCLEOTIDE SEQUENCE [LARGE SCALE GENOMIC DNA]</scope>
    <source>
        <strain evidence="2 3">Foug A</strain>
    </source>
</reference>
<name>A0A0C3A7M6_9AGAM</name>